<dbReference type="AlphaFoldDB" id="A0A5J9UMJ0"/>
<dbReference type="EMBL" id="RWGY01000013">
    <property type="protein sequence ID" value="TVU24457.1"/>
    <property type="molecule type" value="Genomic_DNA"/>
</dbReference>
<sequence>MAAALRTALLRSVASKIARAPAAPLHRRHLSGTSGPGGSTSTPPPPPPPAAKSSEELINENSPAVRELLERARAEARNECNAKHAAAYFVIFVGFSSLLKWVLRKQELAREKLARDLVTIMRDGYREAHTGQYAAAQARRRRANLGATQGRSVIYGHTAGSGDDDGDLSDQLVFLDAKHCYLDLE</sequence>
<protein>
    <submittedName>
        <fullName evidence="2">Uncharacterized protein</fullName>
    </submittedName>
</protein>
<reference evidence="2 3" key="1">
    <citation type="journal article" date="2019" name="Sci. Rep.">
        <title>A high-quality genome of Eragrostis curvula grass provides insights into Poaceae evolution and supports new strategies to enhance forage quality.</title>
        <authorList>
            <person name="Carballo J."/>
            <person name="Santos B.A.C.M."/>
            <person name="Zappacosta D."/>
            <person name="Garbus I."/>
            <person name="Selva J.P."/>
            <person name="Gallo C.A."/>
            <person name="Diaz A."/>
            <person name="Albertini E."/>
            <person name="Caccamo M."/>
            <person name="Echenique V."/>
        </authorList>
    </citation>
    <scope>NUCLEOTIDE SEQUENCE [LARGE SCALE GENOMIC DNA]</scope>
    <source>
        <strain evidence="3">cv. Victoria</strain>
        <tissue evidence="2">Leaf</tissue>
    </source>
</reference>
<comment type="caution">
    <text evidence="2">The sequence shown here is derived from an EMBL/GenBank/DDBJ whole genome shotgun (WGS) entry which is preliminary data.</text>
</comment>
<evidence type="ECO:0000313" key="2">
    <source>
        <dbReference type="EMBL" id="TVU24457.1"/>
    </source>
</evidence>
<gene>
    <name evidence="2" type="ORF">EJB05_26896</name>
</gene>
<keyword evidence="3" id="KW-1185">Reference proteome</keyword>
<organism evidence="2 3">
    <name type="scientific">Eragrostis curvula</name>
    <name type="common">weeping love grass</name>
    <dbReference type="NCBI Taxonomy" id="38414"/>
    <lineage>
        <taxon>Eukaryota</taxon>
        <taxon>Viridiplantae</taxon>
        <taxon>Streptophyta</taxon>
        <taxon>Embryophyta</taxon>
        <taxon>Tracheophyta</taxon>
        <taxon>Spermatophyta</taxon>
        <taxon>Magnoliopsida</taxon>
        <taxon>Liliopsida</taxon>
        <taxon>Poales</taxon>
        <taxon>Poaceae</taxon>
        <taxon>PACMAD clade</taxon>
        <taxon>Chloridoideae</taxon>
        <taxon>Eragrostideae</taxon>
        <taxon>Eragrostidinae</taxon>
        <taxon>Eragrostis</taxon>
    </lineage>
</organism>
<dbReference type="Proteomes" id="UP000324897">
    <property type="component" value="Chromosome 2"/>
</dbReference>
<feature type="region of interest" description="Disordered" evidence="1">
    <location>
        <begin position="21"/>
        <end position="54"/>
    </location>
</feature>
<evidence type="ECO:0000313" key="3">
    <source>
        <dbReference type="Proteomes" id="UP000324897"/>
    </source>
</evidence>
<dbReference type="Gramene" id="TVU24457">
    <property type="protein sequence ID" value="TVU24457"/>
    <property type="gene ID" value="EJB05_26896"/>
</dbReference>
<feature type="non-terminal residue" evidence="2">
    <location>
        <position position="1"/>
    </location>
</feature>
<evidence type="ECO:0000256" key="1">
    <source>
        <dbReference type="SAM" id="MobiDB-lite"/>
    </source>
</evidence>
<proteinExistence type="predicted"/>
<name>A0A5J9UMJ0_9POAL</name>
<accession>A0A5J9UMJ0</accession>